<feature type="chain" id="PRO_5031041677" evidence="1">
    <location>
        <begin position="16"/>
        <end position="208"/>
    </location>
</feature>
<gene>
    <name evidence="2" type="ORF">NSCI0253_LOCUS18272</name>
</gene>
<protein>
    <submittedName>
        <fullName evidence="2">Uncharacterized protein</fullName>
    </submittedName>
</protein>
<accession>A0A7S1A6P3</accession>
<organism evidence="2">
    <name type="scientific">Noctiluca scintillans</name>
    <name type="common">Sea sparkle</name>
    <name type="synonym">Red tide dinoflagellate</name>
    <dbReference type="NCBI Taxonomy" id="2966"/>
    <lineage>
        <taxon>Eukaryota</taxon>
        <taxon>Sar</taxon>
        <taxon>Alveolata</taxon>
        <taxon>Dinophyceae</taxon>
        <taxon>Noctilucales</taxon>
        <taxon>Noctilucaceae</taxon>
        <taxon>Noctiluca</taxon>
    </lineage>
</organism>
<name>A0A7S1A6P3_NOCSC</name>
<dbReference type="EMBL" id="HBFQ01025829">
    <property type="protein sequence ID" value="CAD8843922.1"/>
    <property type="molecule type" value="Transcribed_RNA"/>
</dbReference>
<keyword evidence="1" id="KW-0732">Signal</keyword>
<evidence type="ECO:0000256" key="1">
    <source>
        <dbReference type="SAM" id="SignalP"/>
    </source>
</evidence>
<proteinExistence type="predicted"/>
<sequence length="208" mass="22697">MICGFLAIFVCPVFAAVRTGSWIRQSDQVCFSAQERQNTELFTSKVGGVIGGVRFVHLNGGVSCCGDGPPTDFGCVDHRIIPGGNGVFTVLVSESKNNVMYPSFMTEGVTSFVNYQSNTRFDWYIMPRIDDGILTLLEPLYSVSRGEAFRVQYTEVFNDASLQDNSGTSCVAVDFLVLSCSDPWHLPSENCTHPSVAEHSAGAKVIMQ</sequence>
<dbReference type="AlphaFoldDB" id="A0A7S1A6P3"/>
<feature type="signal peptide" evidence="1">
    <location>
        <begin position="1"/>
        <end position="15"/>
    </location>
</feature>
<evidence type="ECO:0000313" key="2">
    <source>
        <dbReference type="EMBL" id="CAD8843922.1"/>
    </source>
</evidence>
<reference evidence="2" key="1">
    <citation type="submission" date="2021-01" db="EMBL/GenBank/DDBJ databases">
        <authorList>
            <person name="Corre E."/>
            <person name="Pelletier E."/>
            <person name="Niang G."/>
            <person name="Scheremetjew M."/>
            <person name="Finn R."/>
            <person name="Kale V."/>
            <person name="Holt S."/>
            <person name="Cochrane G."/>
            <person name="Meng A."/>
            <person name="Brown T."/>
            <person name="Cohen L."/>
        </authorList>
    </citation>
    <scope>NUCLEOTIDE SEQUENCE</scope>
</reference>